<keyword evidence="4" id="KW-0808">Transferase</keyword>
<feature type="coiled-coil region" evidence="9">
    <location>
        <begin position="212"/>
        <end position="239"/>
    </location>
</feature>
<reference evidence="11 12" key="1">
    <citation type="submission" date="2021-02" db="EMBL/GenBank/DDBJ databases">
        <title>De Novo genome assembly of isolated myxobacteria.</title>
        <authorList>
            <person name="Stevens D.C."/>
        </authorList>
    </citation>
    <scope>NUCLEOTIDE SEQUENCE [LARGE SCALE GENOMIC DNA]</scope>
    <source>
        <strain evidence="12">SCPEA02</strain>
    </source>
</reference>
<dbReference type="CDD" id="cd00075">
    <property type="entry name" value="HATPase"/>
    <property type="match status" value="1"/>
</dbReference>
<accession>A0ABX7NMG1</accession>
<evidence type="ECO:0000313" key="12">
    <source>
        <dbReference type="Proteomes" id="UP000662747"/>
    </source>
</evidence>
<evidence type="ECO:0000256" key="1">
    <source>
        <dbReference type="ARBA" id="ARBA00000085"/>
    </source>
</evidence>
<evidence type="ECO:0000256" key="8">
    <source>
        <dbReference type="ARBA" id="ARBA00023012"/>
    </source>
</evidence>
<dbReference type="PANTHER" id="PTHR42878:SF7">
    <property type="entry name" value="SENSOR HISTIDINE KINASE GLRK"/>
    <property type="match status" value="1"/>
</dbReference>
<evidence type="ECO:0000256" key="9">
    <source>
        <dbReference type="SAM" id="Coils"/>
    </source>
</evidence>
<dbReference type="SMART" id="SM00388">
    <property type="entry name" value="HisKA"/>
    <property type="match status" value="1"/>
</dbReference>
<dbReference type="Gene3D" id="1.10.287.130">
    <property type="match status" value="1"/>
</dbReference>
<dbReference type="InterPro" id="IPR036097">
    <property type="entry name" value="HisK_dim/P_sf"/>
</dbReference>
<dbReference type="Gene3D" id="3.30.565.10">
    <property type="entry name" value="Histidine kinase-like ATPase, C-terminal domain"/>
    <property type="match status" value="1"/>
</dbReference>
<dbReference type="RefSeq" id="WP_206721636.1">
    <property type="nucleotide sequence ID" value="NZ_CP071090.1"/>
</dbReference>
<evidence type="ECO:0000313" key="11">
    <source>
        <dbReference type="EMBL" id="QSQ20055.1"/>
    </source>
</evidence>
<keyword evidence="5" id="KW-0547">Nucleotide-binding</keyword>
<organism evidence="11 12">
    <name type="scientific">Pyxidicoccus parkwayensis</name>
    <dbReference type="NCBI Taxonomy" id="2813578"/>
    <lineage>
        <taxon>Bacteria</taxon>
        <taxon>Pseudomonadati</taxon>
        <taxon>Myxococcota</taxon>
        <taxon>Myxococcia</taxon>
        <taxon>Myxococcales</taxon>
        <taxon>Cystobacterineae</taxon>
        <taxon>Myxococcaceae</taxon>
        <taxon>Pyxidicoccus</taxon>
    </lineage>
</organism>
<dbReference type="InterPro" id="IPR036890">
    <property type="entry name" value="HATPase_C_sf"/>
</dbReference>
<keyword evidence="8" id="KW-0902">Two-component regulatory system</keyword>
<keyword evidence="7" id="KW-0067">ATP-binding</keyword>
<dbReference type="InterPro" id="IPR003594">
    <property type="entry name" value="HATPase_dom"/>
</dbReference>
<dbReference type="InterPro" id="IPR004358">
    <property type="entry name" value="Sig_transdc_His_kin-like_C"/>
</dbReference>
<dbReference type="InterPro" id="IPR003661">
    <property type="entry name" value="HisK_dim/P_dom"/>
</dbReference>
<evidence type="ECO:0000256" key="6">
    <source>
        <dbReference type="ARBA" id="ARBA00022777"/>
    </source>
</evidence>
<dbReference type="InterPro" id="IPR005467">
    <property type="entry name" value="His_kinase_dom"/>
</dbReference>
<dbReference type="Pfam" id="PF00512">
    <property type="entry name" value="HisKA"/>
    <property type="match status" value="1"/>
</dbReference>
<evidence type="ECO:0000259" key="10">
    <source>
        <dbReference type="PROSITE" id="PS50109"/>
    </source>
</evidence>
<dbReference type="SUPFAM" id="SSF55874">
    <property type="entry name" value="ATPase domain of HSP90 chaperone/DNA topoisomerase II/histidine kinase"/>
    <property type="match status" value="1"/>
</dbReference>
<comment type="catalytic activity">
    <reaction evidence="1">
        <text>ATP + protein L-histidine = ADP + protein N-phospho-L-histidine.</text>
        <dbReference type="EC" id="2.7.13.3"/>
    </reaction>
</comment>
<evidence type="ECO:0000256" key="3">
    <source>
        <dbReference type="ARBA" id="ARBA00022553"/>
    </source>
</evidence>
<protein>
    <recommendedName>
        <fullName evidence="2">histidine kinase</fullName>
        <ecNumber evidence="2">2.7.13.3</ecNumber>
    </recommendedName>
</protein>
<dbReference type="SUPFAM" id="SSF47384">
    <property type="entry name" value="Homodimeric domain of signal transducing histidine kinase"/>
    <property type="match status" value="1"/>
</dbReference>
<evidence type="ECO:0000256" key="7">
    <source>
        <dbReference type="ARBA" id="ARBA00022840"/>
    </source>
</evidence>
<gene>
    <name evidence="11" type="ORF">JY651_32910</name>
</gene>
<sequence>MSSSRTPIRGYRAGFFFVVLLLSAVTAFTLWTEVRTGRQVDALVQEALERAGLIGRIRVDALSLESAIEAHIRATDDGERAAADAVMEEILNDIRAASEAYTRNLPPGDKAAWQRFNAGCQGLANQVRAAAVLSQRREADRARRHLAERIRPLASELDSLAGTLAQENTDEARELVGRLADLRVRNTALGAGATLLALLLSLGVGWHITSLLKRQDATIQGQLEELDRHNQELDAFTRRVAHDLISPLAPLKGYLTLIRRTGAVKDAGALEMLAQCESSALRMGELIEALLRFCRAGTRGERTVGELDTAVTTVLLEVAQTAAAQGVALERELTPGVAVDCPGQLLQVSARNLLTNAVKYSAGRPDAQVKVRVAAEGEEAVLEVEDNGIGMAPATLASLFQPFFRAPEVRGLPGHGLGLVTTKRVVEAHGGTLVVRSEEGKGTRVVVRFPRVVRPVAADGTGEPVVVSSAASGMRKVGT</sequence>
<dbReference type="Pfam" id="PF02518">
    <property type="entry name" value="HATPase_c"/>
    <property type="match status" value="1"/>
</dbReference>
<keyword evidence="6" id="KW-0418">Kinase</keyword>
<proteinExistence type="predicted"/>
<dbReference type="EC" id="2.7.13.3" evidence="2"/>
<dbReference type="EMBL" id="CP071090">
    <property type="protein sequence ID" value="QSQ20055.1"/>
    <property type="molecule type" value="Genomic_DNA"/>
</dbReference>
<dbReference type="PANTHER" id="PTHR42878">
    <property type="entry name" value="TWO-COMPONENT HISTIDINE KINASE"/>
    <property type="match status" value="1"/>
</dbReference>
<dbReference type="PROSITE" id="PS50109">
    <property type="entry name" value="HIS_KIN"/>
    <property type="match status" value="1"/>
</dbReference>
<dbReference type="Proteomes" id="UP000662747">
    <property type="component" value="Chromosome"/>
</dbReference>
<evidence type="ECO:0000256" key="4">
    <source>
        <dbReference type="ARBA" id="ARBA00022679"/>
    </source>
</evidence>
<feature type="domain" description="Histidine kinase" evidence="10">
    <location>
        <begin position="239"/>
        <end position="453"/>
    </location>
</feature>
<dbReference type="SMART" id="SM00387">
    <property type="entry name" value="HATPase_c"/>
    <property type="match status" value="1"/>
</dbReference>
<dbReference type="CDD" id="cd00082">
    <property type="entry name" value="HisKA"/>
    <property type="match status" value="1"/>
</dbReference>
<keyword evidence="3" id="KW-0597">Phosphoprotein</keyword>
<keyword evidence="12" id="KW-1185">Reference proteome</keyword>
<evidence type="ECO:0000256" key="2">
    <source>
        <dbReference type="ARBA" id="ARBA00012438"/>
    </source>
</evidence>
<keyword evidence="9" id="KW-0175">Coiled coil</keyword>
<evidence type="ECO:0000256" key="5">
    <source>
        <dbReference type="ARBA" id="ARBA00022741"/>
    </source>
</evidence>
<dbReference type="InterPro" id="IPR050351">
    <property type="entry name" value="BphY/WalK/GraS-like"/>
</dbReference>
<name>A0ABX7NMG1_9BACT</name>
<dbReference type="PRINTS" id="PR00344">
    <property type="entry name" value="BCTRLSENSOR"/>
</dbReference>